<name>A0A2J6TWE0_9HELO</name>
<keyword evidence="3 4" id="KW-0862">Zinc</keyword>
<evidence type="ECO:0000256" key="1">
    <source>
        <dbReference type="ARBA" id="ARBA00022723"/>
    </source>
</evidence>
<feature type="compositionally biased region" description="Polar residues" evidence="5">
    <location>
        <begin position="406"/>
        <end position="415"/>
    </location>
</feature>
<feature type="compositionally biased region" description="Polar residues" evidence="5">
    <location>
        <begin position="337"/>
        <end position="362"/>
    </location>
</feature>
<keyword evidence="2 4" id="KW-0863">Zinc-finger</keyword>
<dbReference type="InterPro" id="IPR036855">
    <property type="entry name" value="Znf_CCCH_sf"/>
</dbReference>
<reference evidence="7 8" key="1">
    <citation type="submission" date="2016-04" db="EMBL/GenBank/DDBJ databases">
        <title>A degradative enzymes factory behind the ericoid mycorrhizal symbiosis.</title>
        <authorList>
            <consortium name="DOE Joint Genome Institute"/>
            <person name="Martino E."/>
            <person name="Morin E."/>
            <person name="Grelet G."/>
            <person name="Kuo A."/>
            <person name="Kohler A."/>
            <person name="Daghino S."/>
            <person name="Barry K."/>
            <person name="Choi C."/>
            <person name="Cichocki N."/>
            <person name="Clum A."/>
            <person name="Copeland A."/>
            <person name="Hainaut M."/>
            <person name="Haridas S."/>
            <person name="Labutti K."/>
            <person name="Lindquist E."/>
            <person name="Lipzen A."/>
            <person name="Khouja H.-R."/>
            <person name="Murat C."/>
            <person name="Ohm R."/>
            <person name="Olson A."/>
            <person name="Spatafora J."/>
            <person name="Veneault-Fourrey C."/>
            <person name="Henrissat B."/>
            <person name="Grigoriev I."/>
            <person name="Martin F."/>
            <person name="Perotto S."/>
        </authorList>
    </citation>
    <scope>NUCLEOTIDE SEQUENCE [LARGE SCALE GENOMIC DNA]</scope>
    <source>
        <strain evidence="7 8">E</strain>
    </source>
</reference>
<feature type="region of interest" description="Disordered" evidence="5">
    <location>
        <begin position="193"/>
        <end position="486"/>
    </location>
</feature>
<dbReference type="InterPro" id="IPR000571">
    <property type="entry name" value="Znf_CCCH"/>
</dbReference>
<dbReference type="AlphaFoldDB" id="A0A2J6TWE0"/>
<proteinExistence type="predicted"/>
<protein>
    <recommendedName>
        <fullName evidence="6">C3H1-type domain-containing protein</fullName>
    </recommendedName>
</protein>
<feature type="zinc finger region" description="C3H1-type" evidence="4">
    <location>
        <begin position="1"/>
        <end position="27"/>
    </location>
</feature>
<gene>
    <name evidence="7" type="ORF">K444DRAFT_658428</name>
</gene>
<feature type="domain" description="C3H1-type" evidence="6">
    <location>
        <begin position="1"/>
        <end position="27"/>
    </location>
</feature>
<keyword evidence="1 4" id="KW-0479">Metal-binding</keyword>
<feature type="compositionally biased region" description="Low complexity" evidence="5">
    <location>
        <begin position="364"/>
        <end position="373"/>
    </location>
</feature>
<dbReference type="PANTHER" id="PTHR21099:SF2">
    <property type="entry name" value="SI:CH211-113E8.11"/>
    <property type="match status" value="1"/>
</dbReference>
<evidence type="ECO:0000256" key="4">
    <source>
        <dbReference type="PROSITE-ProRule" id="PRU00723"/>
    </source>
</evidence>
<dbReference type="EMBL" id="KZ613740">
    <property type="protein sequence ID" value="PMD67354.1"/>
    <property type="molecule type" value="Genomic_DNA"/>
</dbReference>
<evidence type="ECO:0000256" key="5">
    <source>
        <dbReference type="SAM" id="MobiDB-lite"/>
    </source>
</evidence>
<feature type="compositionally biased region" description="Polar residues" evidence="5">
    <location>
        <begin position="458"/>
        <end position="483"/>
    </location>
</feature>
<sequence>MPPIVCKFWQQGTCRNGNNCRFEHPGASSSRDLPSTNRFAPLQNSDNSRNNNGYRGGSSMAVAPPYGLDKPSIVSDLSAERPQWILSAYGPGRGAPAQLFGGPQREQSFEELRLLHYMGVASGNPQPAVQEADKIYQAAEQQVQTALNDVDGAINYIIKAENEHPNRTDICRESQAASAGSQRGVFQRTQEYPISTSSQPAAAPAFGARSQAGAFGQAPGGAFGQPPALGQKPSPFGAPSGPFGQPSGGGFGQASALGQKPNPFGAPTAFGAPTGLGGGGAFGQPSALGQKPNPFGAPSGAFGQPSGGAFGQPSALGQKPNPFGGQPAAPVPFGGNLQPQANPFGAPSTQNPNPLGPQNPSTQPNPFGNTPGPFGAPSPAPKNPFGGPATTQPSPWGAAPAASSPFGNPQLTVQPAPNPFGNPQLVSQPAANPFGNPTPSAPTQPNANPFGGPPPAQHQSQPFTNGSTSLTDHPSLSQYSTRDGNGRLLTWKDKRVIYKDGEPGTQSSAGTWQKIWFPNGPPPPNKWAEAEPEQYTDEVKNAYEYARSNGGFEGGMIPLVPPKQEWCQWDF</sequence>
<dbReference type="Pfam" id="PF18044">
    <property type="entry name" value="zf-CCCH_4"/>
    <property type="match status" value="1"/>
</dbReference>
<feature type="compositionally biased region" description="Low complexity" evidence="5">
    <location>
        <begin position="253"/>
        <end position="273"/>
    </location>
</feature>
<dbReference type="SUPFAM" id="SSF90229">
    <property type="entry name" value="CCCH zinc finger"/>
    <property type="match status" value="1"/>
</dbReference>
<feature type="region of interest" description="Disordered" evidence="5">
    <location>
        <begin position="25"/>
        <end position="58"/>
    </location>
</feature>
<dbReference type="PROSITE" id="PS50103">
    <property type="entry name" value="ZF_C3H1"/>
    <property type="match status" value="1"/>
</dbReference>
<dbReference type="GO" id="GO:0005634">
    <property type="term" value="C:nucleus"/>
    <property type="evidence" value="ECO:0007669"/>
    <property type="project" value="TreeGrafter"/>
</dbReference>
<evidence type="ECO:0000259" key="6">
    <source>
        <dbReference type="PROSITE" id="PS50103"/>
    </source>
</evidence>
<feature type="compositionally biased region" description="Polar residues" evidence="5">
    <location>
        <begin position="424"/>
        <end position="443"/>
    </location>
</feature>
<dbReference type="RefSeq" id="XP_024744258.1">
    <property type="nucleotide sequence ID" value="XM_024886256.1"/>
</dbReference>
<dbReference type="Gene3D" id="4.10.1000.10">
    <property type="entry name" value="Zinc finger, CCCH-type"/>
    <property type="match status" value="1"/>
</dbReference>
<feature type="compositionally biased region" description="Polar residues" evidence="5">
    <location>
        <begin position="27"/>
        <end position="38"/>
    </location>
</feature>
<keyword evidence="8" id="KW-1185">Reference proteome</keyword>
<dbReference type="GeneID" id="36594333"/>
<dbReference type="STRING" id="1095630.A0A2J6TWE0"/>
<dbReference type="Proteomes" id="UP000235371">
    <property type="component" value="Unassembled WGS sequence"/>
</dbReference>
<dbReference type="InParanoid" id="A0A2J6TWE0"/>
<dbReference type="InterPro" id="IPR041367">
    <property type="entry name" value="Znf-CCCH_4"/>
</dbReference>
<dbReference type="CDD" id="cd23954">
    <property type="entry name" value="AMO1_CTD"/>
    <property type="match status" value="1"/>
</dbReference>
<feature type="compositionally biased region" description="Low complexity" evidence="5">
    <location>
        <begin position="44"/>
        <end position="58"/>
    </location>
</feature>
<accession>A0A2J6TWE0</accession>
<feature type="compositionally biased region" description="Low complexity" evidence="5">
    <location>
        <begin position="393"/>
        <end position="405"/>
    </location>
</feature>
<evidence type="ECO:0000256" key="3">
    <source>
        <dbReference type="ARBA" id="ARBA00022833"/>
    </source>
</evidence>
<feature type="compositionally biased region" description="Low complexity" evidence="5">
    <location>
        <begin position="224"/>
        <end position="245"/>
    </location>
</feature>
<dbReference type="GO" id="GO:0008270">
    <property type="term" value="F:zinc ion binding"/>
    <property type="evidence" value="ECO:0007669"/>
    <property type="project" value="UniProtKB-KW"/>
</dbReference>
<dbReference type="PANTHER" id="PTHR21099">
    <property type="entry name" value="RAD201"/>
    <property type="match status" value="1"/>
</dbReference>
<evidence type="ECO:0000313" key="8">
    <source>
        <dbReference type="Proteomes" id="UP000235371"/>
    </source>
</evidence>
<organism evidence="7 8">
    <name type="scientific">Hyaloscypha bicolor E</name>
    <dbReference type="NCBI Taxonomy" id="1095630"/>
    <lineage>
        <taxon>Eukaryota</taxon>
        <taxon>Fungi</taxon>
        <taxon>Dikarya</taxon>
        <taxon>Ascomycota</taxon>
        <taxon>Pezizomycotina</taxon>
        <taxon>Leotiomycetes</taxon>
        <taxon>Helotiales</taxon>
        <taxon>Hyaloscyphaceae</taxon>
        <taxon>Hyaloscypha</taxon>
        <taxon>Hyaloscypha bicolor</taxon>
    </lineage>
</organism>
<evidence type="ECO:0000313" key="7">
    <source>
        <dbReference type="EMBL" id="PMD67354.1"/>
    </source>
</evidence>
<dbReference type="OrthoDB" id="20729at2759"/>
<dbReference type="SMART" id="SM00356">
    <property type="entry name" value="ZnF_C3H1"/>
    <property type="match status" value="1"/>
</dbReference>
<evidence type="ECO:0000256" key="2">
    <source>
        <dbReference type="ARBA" id="ARBA00022771"/>
    </source>
</evidence>